<feature type="signal peptide" evidence="1">
    <location>
        <begin position="1"/>
        <end position="21"/>
    </location>
</feature>
<protein>
    <recommendedName>
        <fullName evidence="4">Ubiquitin 3 binding protein But2 C-terminal domain-containing protein</fullName>
    </recommendedName>
</protein>
<feature type="chain" id="PRO_5040303126" description="Ubiquitin 3 binding protein But2 C-terminal domain-containing protein" evidence="1">
    <location>
        <begin position="22"/>
        <end position="190"/>
    </location>
</feature>
<dbReference type="OrthoDB" id="152248at2759"/>
<dbReference type="InterPro" id="IPR025649">
    <property type="entry name" value="DUF4360"/>
</dbReference>
<dbReference type="EMBL" id="CAJVRM010000074">
    <property type="protein sequence ID" value="CAG8973562.1"/>
    <property type="molecule type" value="Genomic_DNA"/>
</dbReference>
<gene>
    <name evidence="2" type="ORF">HYALB_00008262</name>
</gene>
<reference evidence="2" key="1">
    <citation type="submission" date="2021-07" db="EMBL/GenBank/DDBJ databases">
        <authorList>
            <person name="Durling M."/>
        </authorList>
    </citation>
    <scope>NUCLEOTIDE SEQUENCE</scope>
</reference>
<dbReference type="PANTHER" id="PTHR38847">
    <property type="match status" value="1"/>
</dbReference>
<keyword evidence="3" id="KW-1185">Reference proteome</keyword>
<name>A0A9N9Q3N2_9HELO</name>
<evidence type="ECO:0000313" key="2">
    <source>
        <dbReference type="EMBL" id="CAG8973562.1"/>
    </source>
</evidence>
<dbReference type="Proteomes" id="UP000701801">
    <property type="component" value="Unassembled WGS sequence"/>
</dbReference>
<sequence length="190" mass="20270">MFSNFFPGILVVLTTVLGVTAQNVSGVVLRGVSHGGQACPQGSTDFTLSVDKKSITAKYTAFTLSSTNSYFQRKNCQINVDIAYPAGLQYAVSDTTFSDSVNFEKGASAQHRILYYFSGSPDQTSLQHSYNGPLHGEFSNTEVSATGDQIWSPCGGSLPLNINNAVVLRGSGPGKIDVRSVSSGLVWRIC</sequence>
<keyword evidence="1" id="KW-0732">Signal</keyword>
<accession>A0A9N9Q3N2</accession>
<evidence type="ECO:0000256" key="1">
    <source>
        <dbReference type="SAM" id="SignalP"/>
    </source>
</evidence>
<comment type="caution">
    <text evidence="2">The sequence shown here is derived from an EMBL/GenBank/DDBJ whole genome shotgun (WGS) entry which is preliminary data.</text>
</comment>
<dbReference type="Pfam" id="PF14273">
    <property type="entry name" value="DUF4360"/>
    <property type="match status" value="1"/>
</dbReference>
<evidence type="ECO:0008006" key="4">
    <source>
        <dbReference type="Google" id="ProtNLM"/>
    </source>
</evidence>
<evidence type="ECO:0000313" key="3">
    <source>
        <dbReference type="Proteomes" id="UP000701801"/>
    </source>
</evidence>
<proteinExistence type="predicted"/>
<dbReference type="AlphaFoldDB" id="A0A9N9Q3N2"/>
<organism evidence="2 3">
    <name type="scientific">Hymenoscyphus albidus</name>
    <dbReference type="NCBI Taxonomy" id="595503"/>
    <lineage>
        <taxon>Eukaryota</taxon>
        <taxon>Fungi</taxon>
        <taxon>Dikarya</taxon>
        <taxon>Ascomycota</taxon>
        <taxon>Pezizomycotina</taxon>
        <taxon>Leotiomycetes</taxon>
        <taxon>Helotiales</taxon>
        <taxon>Helotiaceae</taxon>
        <taxon>Hymenoscyphus</taxon>
    </lineage>
</organism>
<dbReference type="PANTHER" id="PTHR38847:SF1">
    <property type="entry name" value="PSEUDOURIDINE SYNTHASE RSUA_RLUA-LIKE DOMAIN-CONTAINING PROTEIN"/>
    <property type="match status" value="1"/>
</dbReference>